<keyword evidence="3" id="KW-1185">Reference proteome</keyword>
<dbReference type="Proteomes" id="UP001157961">
    <property type="component" value="Unassembled WGS sequence"/>
</dbReference>
<comment type="caution">
    <text evidence="2">The sequence shown here is derived from an EMBL/GenBank/DDBJ whole genome shotgun (WGS) entry which is preliminary data.</text>
</comment>
<reference evidence="2 3" key="1">
    <citation type="submission" date="2017-05" db="EMBL/GenBank/DDBJ databases">
        <authorList>
            <person name="Varghese N."/>
            <person name="Submissions S."/>
        </authorList>
    </citation>
    <scope>NUCLEOTIDE SEQUENCE [LARGE SCALE GENOMIC DNA]</scope>
    <source>
        <strain evidence="2 3">DSM 29734</strain>
    </source>
</reference>
<dbReference type="InterPro" id="IPR006427">
    <property type="entry name" value="Portal_HK97"/>
</dbReference>
<evidence type="ECO:0000256" key="1">
    <source>
        <dbReference type="SAM" id="MobiDB-lite"/>
    </source>
</evidence>
<gene>
    <name evidence="2" type="ORF">SAMN06265373_108135</name>
</gene>
<dbReference type="Pfam" id="PF04860">
    <property type="entry name" value="Phage_portal"/>
    <property type="match status" value="1"/>
</dbReference>
<feature type="compositionally biased region" description="Basic and acidic residues" evidence="1">
    <location>
        <begin position="373"/>
        <end position="387"/>
    </location>
</feature>
<protein>
    <submittedName>
        <fullName evidence="2">Phage portal protein, HK97 family</fullName>
    </submittedName>
</protein>
<organism evidence="2 3">
    <name type="scientific">Shimia sagamensis</name>
    <dbReference type="NCBI Taxonomy" id="1566352"/>
    <lineage>
        <taxon>Bacteria</taxon>
        <taxon>Pseudomonadati</taxon>
        <taxon>Pseudomonadota</taxon>
        <taxon>Alphaproteobacteria</taxon>
        <taxon>Rhodobacterales</taxon>
        <taxon>Roseobacteraceae</taxon>
    </lineage>
</organism>
<dbReference type="NCBIfam" id="TIGR01537">
    <property type="entry name" value="portal_HK97"/>
    <property type="match status" value="1"/>
</dbReference>
<name>A0ABY1PGI8_9RHOB</name>
<dbReference type="RefSeq" id="WP_283427434.1">
    <property type="nucleotide sequence ID" value="NZ_FXTY01000008.1"/>
</dbReference>
<evidence type="ECO:0000313" key="2">
    <source>
        <dbReference type="EMBL" id="SMP32140.1"/>
    </source>
</evidence>
<dbReference type="InterPro" id="IPR006944">
    <property type="entry name" value="Phage/GTA_portal"/>
</dbReference>
<sequence length="409" mass="43960">MIKFLKAAIRGVKAELAAGESGWVTLSATDALSAGGYASHAGKSVSPKTAMEVSAVWDCVRKTSEVVSTLPASLYERQADGSKVRIDNDLSDILTRAPNTSQTATEFWEGGTAQTVLRGNGYSERLLIKDRLVGLRPLFNVTPKRLPGGGFSYRVVDRGKSYEMPASKVFHLRGFGPGDGLGMSAIAYGANSIGAALAADETAGSVFSNMMMAAAVLESDQGLSSDQRDQLQEMLSTFVGSKKAGKTLVLEAGLKHRAVQMNPEDAQLLETRQFGVEDVCRWFGVPPIVIGHAPKGQTMWGSGVEAIMLSWLTLGINPLLKRIEARIAKDLIPPSKRGKWVFEWNREGMLQMDSKAKGEFLSKMGSSGTMTANERRSKLNLPPHDDPAADSLTAQSALVPLEDLGKDKT</sequence>
<accession>A0ABY1PGI8</accession>
<feature type="region of interest" description="Disordered" evidence="1">
    <location>
        <begin position="361"/>
        <end position="409"/>
    </location>
</feature>
<dbReference type="EMBL" id="FXTY01000008">
    <property type="protein sequence ID" value="SMP32140.1"/>
    <property type="molecule type" value="Genomic_DNA"/>
</dbReference>
<proteinExistence type="predicted"/>
<evidence type="ECO:0000313" key="3">
    <source>
        <dbReference type="Proteomes" id="UP001157961"/>
    </source>
</evidence>